<dbReference type="EMBL" id="GEDV01004504">
    <property type="protein sequence ID" value="JAP84053.1"/>
    <property type="molecule type" value="Transcribed_RNA"/>
</dbReference>
<organism evidence="3">
    <name type="scientific">Rhipicephalus appendiculatus</name>
    <name type="common">Brown ear tick</name>
    <dbReference type="NCBI Taxonomy" id="34631"/>
    <lineage>
        <taxon>Eukaryota</taxon>
        <taxon>Metazoa</taxon>
        <taxon>Ecdysozoa</taxon>
        <taxon>Arthropoda</taxon>
        <taxon>Chelicerata</taxon>
        <taxon>Arachnida</taxon>
        <taxon>Acari</taxon>
        <taxon>Parasitiformes</taxon>
        <taxon>Ixodida</taxon>
        <taxon>Ixodoidea</taxon>
        <taxon>Ixodidae</taxon>
        <taxon>Rhipicephalinae</taxon>
        <taxon>Rhipicephalus</taxon>
        <taxon>Rhipicephalus</taxon>
    </lineage>
</organism>
<feature type="region of interest" description="Disordered" evidence="2">
    <location>
        <begin position="227"/>
        <end position="259"/>
    </location>
</feature>
<feature type="coiled-coil region" evidence="1">
    <location>
        <begin position="128"/>
        <end position="189"/>
    </location>
</feature>
<proteinExistence type="predicted"/>
<dbReference type="GO" id="GO:0045892">
    <property type="term" value="P:negative regulation of DNA-templated transcription"/>
    <property type="evidence" value="ECO:0007669"/>
    <property type="project" value="InterPro"/>
</dbReference>
<protein>
    <submittedName>
        <fullName evidence="3">Glycine rich superfamily member</fullName>
    </submittedName>
</protein>
<dbReference type="PANTHER" id="PTHR14628">
    <property type="entry name" value="BEN DOMAIN-CONTAINING PROTEIN 5"/>
    <property type="match status" value="1"/>
</dbReference>
<keyword evidence="1" id="KW-0175">Coiled coil</keyword>
<evidence type="ECO:0000313" key="3">
    <source>
        <dbReference type="EMBL" id="JAP84053.1"/>
    </source>
</evidence>
<name>A0A131YXY6_RHIAP</name>
<dbReference type="AlphaFoldDB" id="A0A131YXY6"/>
<reference evidence="3" key="1">
    <citation type="journal article" date="2016" name="Ticks Tick Borne Dis.">
        <title>De novo assembly and annotation of the salivary gland transcriptome of Rhipicephalus appendiculatus male and female ticks during blood feeding.</title>
        <authorList>
            <person name="de Castro M.H."/>
            <person name="de Klerk D."/>
            <person name="Pienaar R."/>
            <person name="Latif A.A."/>
            <person name="Rees D.J."/>
            <person name="Mans B.J."/>
        </authorList>
    </citation>
    <scope>NUCLEOTIDE SEQUENCE</scope>
    <source>
        <tissue evidence="3">Salivary glands</tissue>
    </source>
</reference>
<evidence type="ECO:0000256" key="1">
    <source>
        <dbReference type="SAM" id="Coils"/>
    </source>
</evidence>
<dbReference type="InterPro" id="IPR040391">
    <property type="entry name" value="BEND5"/>
</dbReference>
<evidence type="ECO:0000256" key="2">
    <source>
        <dbReference type="SAM" id="MobiDB-lite"/>
    </source>
</evidence>
<sequence>MFVYLEYTPSLKTAVVEHTRIHCSPMERFNPKDVNDFSRARTYYVRSCHKDKLYEAIKVIHITETLEEMAMFRAARPRRQADVETNDHEMSITPVCRDQEHMEELERQEEIDAALVEYGVGPLPGGALADMQRKLQAVTEEVDRLRRQGRCSCIPAAPVAEDVVPRSTYAQLQRKYESLMERVRHLVRREREFQILQKYHRNHSEQRPDRAATASNVPVAAVQEEMVTEEQVPNGSTSKQDEASLEPGASEGEHESADVGNLADRATEHKSVEYPCREGGIKTPRIGSAREDGKIHVGEDVWIKKRDWAELFSAPTDLRFCSIAASIFWTPKELSERSVTGTASKLRTSEGTWPEARPPLTPEKLDSLKDLFRIYVGKDPLAARRLGTVRRHLSSKICEVRRSMEGRKRAKNSG</sequence>
<feature type="region of interest" description="Disordered" evidence="2">
    <location>
        <begin position="340"/>
        <end position="359"/>
    </location>
</feature>
<dbReference type="PANTHER" id="PTHR14628:SF1">
    <property type="entry name" value="BEN DOMAIN-CONTAINING PROTEIN 5"/>
    <property type="match status" value="1"/>
</dbReference>
<accession>A0A131YXY6</accession>
<feature type="compositionally biased region" description="Polar residues" evidence="2">
    <location>
        <begin position="340"/>
        <end position="351"/>
    </location>
</feature>
<dbReference type="GO" id="GO:0003677">
    <property type="term" value="F:DNA binding"/>
    <property type="evidence" value="ECO:0007669"/>
    <property type="project" value="InterPro"/>
</dbReference>